<evidence type="ECO:0000313" key="3">
    <source>
        <dbReference type="Proteomes" id="UP000321245"/>
    </source>
</evidence>
<dbReference type="STRING" id="1218108.GCA_000382425_01505"/>
<dbReference type="OrthoDB" id="9799921at2"/>
<comment type="caution">
    <text evidence="2">The sequence shown here is derived from an EMBL/GenBank/DDBJ whole genome shotgun (WGS) entry which is preliminary data.</text>
</comment>
<reference evidence="2 3" key="1">
    <citation type="submission" date="2019-07" db="EMBL/GenBank/DDBJ databases">
        <title>Whole genome shotgun sequence of Empedobacter brevis NBRC 14943.</title>
        <authorList>
            <person name="Hosoyama A."/>
            <person name="Uohara A."/>
            <person name="Ohji S."/>
            <person name="Ichikawa N."/>
        </authorList>
    </citation>
    <scope>NUCLEOTIDE SEQUENCE [LARGE SCALE GENOMIC DNA]</scope>
    <source>
        <strain evidence="2 3">NBRC 14943</strain>
    </source>
</reference>
<dbReference type="SMART" id="SM00987">
    <property type="entry name" value="UreE_C"/>
    <property type="match status" value="1"/>
</dbReference>
<dbReference type="InterPro" id="IPR036895">
    <property type="entry name" value="Uracil-DNA_glycosylase-like_sf"/>
</dbReference>
<organism evidence="2 3">
    <name type="scientific">Empedobacter brevis NBRC 14943 = ATCC 43319</name>
    <dbReference type="NCBI Taxonomy" id="1218108"/>
    <lineage>
        <taxon>Bacteria</taxon>
        <taxon>Pseudomonadati</taxon>
        <taxon>Bacteroidota</taxon>
        <taxon>Flavobacteriia</taxon>
        <taxon>Flavobacteriales</taxon>
        <taxon>Weeksellaceae</taxon>
        <taxon>Empedobacter</taxon>
    </lineage>
</organism>
<dbReference type="InterPro" id="IPR005122">
    <property type="entry name" value="Uracil-DNA_glycosylase-like"/>
</dbReference>
<protein>
    <submittedName>
        <fullName evidence="2">DNA-deoxyinosine glycosylase</fullName>
    </submittedName>
</protein>
<dbReference type="Gene3D" id="3.40.470.10">
    <property type="entry name" value="Uracil-DNA glycosylase-like domain"/>
    <property type="match status" value="1"/>
</dbReference>
<dbReference type="GeneID" id="84649702"/>
<sequence length="169" mass="19658">MYKQSFDPIISPEPRVLILGSLPGDLSLEMNQYYGHPRNRFWQILFKIFNVELSDDYETRKQIILQNHLALWDVANSAVRKGSMDVNIKNEIPNNIESLLMKYPTIERIIFNGKKSEKLFWEYFDKKSSIGYISMPSTSPANAQYSLQKLVDYWKNAIILNESANSKSN</sequence>
<dbReference type="EMBL" id="BJXC01000004">
    <property type="protein sequence ID" value="GEM50984.1"/>
    <property type="molecule type" value="Genomic_DNA"/>
</dbReference>
<dbReference type="RefSeq" id="WP_019974999.1">
    <property type="nucleotide sequence ID" value="NZ_BJXC01000004.1"/>
</dbReference>
<proteinExistence type="predicted"/>
<dbReference type="Pfam" id="PF03167">
    <property type="entry name" value="UDG"/>
    <property type="match status" value="1"/>
</dbReference>
<dbReference type="AlphaFoldDB" id="A0A511NDU4"/>
<dbReference type="Proteomes" id="UP000321245">
    <property type="component" value="Unassembled WGS sequence"/>
</dbReference>
<feature type="domain" description="Uracil-DNA glycosylase-like" evidence="1">
    <location>
        <begin position="7"/>
        <end position="155"/>
    </location>
</feature>
<evidence type="ECO:0000313" key="2">
    <source>
        <dbReference type="EMBL" id="GEM50984.1"/>
    </source>
</evidence>
<evidence type="ECO:0000259" key="1">
    <source>
        <dbReference type="SMART" id="SM00986"/>
    </source>
</evidence>
<dbReference type="SUPFAM" id="SSF52141">
    <property type="entry name" value="Uracil-DNA glycosylase-like"/>
    <property type="match status" value="1"/>
</dbReference>
<dbReference type="NCBIfam" id="TIGR04274">
    <property type="entry name" value="hypoxanDNAglyco"/>
    <property type="match status" value="1"/>
</dbReference>
<dbReference type="SMART" id="SM00986">
    <property type="entry name" value="UDG"/>
    <property type="match status" value="1"/>
</dbReference>
<accession>A0A511NDU4</accession>
<dbReference type="InterPro" id="IPR026353">
    <property type="entry name" value="Hypoxan-DNA_Glyclase"/>
</dbReference>
<keyword evidence="3" id="KW-1185">Reference proteome</keyword>
<name>A0A511NDU4_9FLAO</name>
<gene>
    <name evidence="2" type="ORF">EB1_07740</name>
</gene>
<dbReference type="CDD" id="cd10032">
    <property type="entry name" value="UDG-F6_HDG"/>
    <property type="match status" value="1"/>
</dbReference>